<organism evidence="2 3">
    <name type="scientific">Maribacter litopenaei</name>
    <dbReference type="NCBI Taxonomy" id="2976127"/>
    <lineage>
        <taxon>Bacteria</taxon>
        <taxon>Pseudomonadati</taxon>
        <taxon>Bacteroidota</taxon>
        <taxon>Flavobacteriia</taxon>
        <taxon>Flavobacteriales</taxon>
        <taxon>Flavobacteriaceae</taxon>
        <taxon>Maribacter</taxon>
    </lineage>
</organism>
<dbReference type="SUPFAM" id="SSF55486">
    <property type="entry name" value="Metalloproteases ('zincins'), catalytic domain"/>
    <property type="match status" value="1"/>
</dbReference>
<dbReference type="PANTHER" id="PTHR11533:SF174">
    <property type="entry name" value="PUROMYCIN-SENSITIVE AMINOPEPTIDASE-RELATED"/>
    <property type="match status" value="1"/>
</dbReference>
<name>A0ABY5Y6V2_9FLAO</name>
<keyword evidence="2" id="KW-0031">Aminopeptidase</keyword>
<proteinExistence type="predicted"/>
<dbReference type="Pfam" id="PF01433">
    <property type="entry name" value="Peptidase_M1"/>
    <property type="match status" value="1"/>
</dbReference>
<evidence type="ECO:0000313" key="3">
    <source>
        <dbReference type="Proteomes" id="UP001059209"/>
    </source>
</evidence>
<sequence length="83" mass="9762">MKVLSVNSYQKAGWVLNMLRHEIGDELFWEGIVAYYKKYQNSNALTEDFKSVMEQITGKDLNDFFQQWIFTKGYPRNKMGLAS</sequence>
<dbReference type="InterPro" id="IPR050344">
    <property type="entry name" value="Peptidase_M1_aminopeptidases"/>
</dbReference>
<keyword evidence="2" id="KW-0378">Hydrolase</keyword>
<dbReference type="GO" id="GO:0004177">
    <property type="term" value="F:aminopeptidase activity"/>
    <property type="evidence" value="ECO:0007669"/>
    <property type="project" value="UniProtKB-KW"/>
</dbReference>
<keyword evidence="2" id="KW-0645">Protease</keyword>
<dbReference type="Gene3D" id="1.10.390.10">
    <property type="entry name" value="Neutral Protease Domain 2"/>
    <property type="match status" value="1"/>
</dbReference>
<reference evidence="2" key="1">
    <citation type="submission" date="2022-09" db="EMBL/GenBank/DDBJ databases">
        <title>Maribacter litopenaei sp. nov., isolated from the intestinal tract of the Pacific White Shrimp, Litopenaeus vannamei.</title>
        <authorList>
            <person name="Kim S.Y."/>
            <person name="Hwang C.Y."/>
        </authorList>
    </citation>
    <scope>NUCLEOTIDE SEQUENCE</scope>
    <source>
        <strain evidence="2">HL-LV01</strain>
    </source>
</reference>
<dbReference type="PANTHER" id="PTHR11533">
    <property type="entry name" value="PROTEASE M1 ZINC METALLOPROTEASE"/>
    <property type="match status" value="1"/>
</dbReference>
<dbReference type="EMBL" id="CP104205">
    <property type="protein sequence ID" value="UWX54619.1"/>
    <property type="molecule type" value="Genomic_DNA"/>
</dbReference>
<gene>
    <name evidence="2" type="ORF">NYZ99_17375</name>
</gene>
<keyword evidence="3" id="KW-1185">Reference proteome</keyword>
<accession>A0ABY5Y6V2</accession>
<dbReference type="Proteomes" id="UP001059209">
    <property type="component" value="Chromosome"/>
</dbReference>
<evidence type="ECO:0000313" key="2">
    <source>
        <dbReference type="EMBL" id="UWX54619.1"/>
    </source>
</evidence>
<protein>
    <submittedName>
        <fullName evidence="2">M1 family aminopeptidase</fullName>
    </submittedName>
</protein>
<evidence type="ECO:0000259" key="1">
    <source>
        <dbReference type="Pfam" id="PF01433"/>
    </source>
</evidence>
<dbReference type="RefSeq" id="WP_260572477.1">
    <property type="nucleotide sequence ID" value="NZ_CP104205.1"/>
</dbReference>
<feature type="domain" description="Peptidase M1 membrane alanine aminopeptidase" evidence="1">
    <location>
        <begin position="5"/>
        <end position="68"/>
    </location>
</feature>
<dbReference type="InterPro" id="IPR027268">
    <property type="entry name" value="Peptidase_M4/M1_CTD_sf"/>
</dbReference>
<dbReference type="InterPro" id="IPR014782">
    <property type="entry name" value="Peptidase_M1_dom"/>
</dbReference>